<reference evidence="11" key="1">
    <citation type="submission" date="2020-07" db="EMBL/GenBank/DDBJ databases">
        <title>Draft Genome Sequence of a Deep-Sea Yeast, Naganishia (Cryptococcus) liquefaciens strain N6.</title>
        <authorList>
            <person name="Han Y.W."/>
            <person name="Kajitani R."/>
            <person name="Morimoto H."/>
            <person name="Parhat M."/>
            <person name="Tsubouchi H."/>
            <person name="Bakenova O."/>
            <person name="Ogata M."/>
            <person name="Argunhan B."/>
            <person name="Aoki R."/>
            <person name="Kajiwara S."/>
            <person name="Itoh T."/>
            <person name="Iwasaki H."/>
        </authorList>
    </citation>
    <scope>NUCLEOTIDE SEQUENCE</scope>
    <source>
        <strain evidence="11">N6</strain>
    </source>
</reference>
<proteinExistence type="inferred from homology"/>
<dbReference type="EMBL" id="BLZA01000009">
    <property type="protein sequence ID" value="GHJ84538.1"/>
    <property type="molecule type" value="Genomic_DNA"/>
</dbReference>
<dbReference type="InterPro" id="IPR007484">
    <property type="entry name" value="Peptidase_M28"/>
</dbReference>
<name>A0A8H3TP06_9TREE</name>
<feature type="domain" description="Peptidase M28" evidence="10">
    <location>
        <begin position="242"/>
        <end position="471"/>
    </location>
</feature>
<dbReference type="AlphaFoldDB" id="A0A8H3TP06"/>
<gene>
    <name evidence="11" type="ORF">NliqN6_0940</name>
</gene>
<comment type="cofactor">
    <cofactor evidence="1">
        <name>Zn(2+)</name>
        <dbReference type="ChEBI" id="CHEBI:29105"/>
    </cofactor>
</comment>
<dbReference type="EC" id="3.4.-.-" evidence="9"/>
<dbReference type="GO" id="GO:0006508">
    <property type="term" value="P:proteolysis"/>
    <property type="evidence" value="ECO:0007669"/>
    <property type="project" value="UniProtKB-KW"/>
</dbReference>
<dbReference type="CDD" id="cd03879">
    <property type="entry name" value="M28_AAP"/>
    <property type="match status" value="1"/>
</dbReference>
<evidence type="ECO:0000256" key="3">
    <source>
        <dbReference type="ARBA" id="ARBA00022670"/>
    </source>
</evidence>
<dbReference type="InterPro" id="IPR045175">
    <property type="entry name" value="M28_fam"/>
</dbReference>
<evidence type="ECO:0000256" key="4">
    <source>
        <dbReference type="ARBA" id="ARBA00022723"/>
    </source>
</evidence>
<dbReference type="GO" id="GO:0008235">
    <property type="term" value="F:metalloexopeptidase activity"/>
    <property type="evidence" value="ECO:0007669"/>
    <property type="project" value="InterPro"/>
</dbReference>
<accession>A0A8H3TP06</accession>
<evidence type="ECO:0000259" key="10">
    <source>
        <dbReference type="Pfam" id="PF04389"/>
    </source>
</evidence>
<evidence type="ECO:0000313" key="11">
    <source>
        <dbReference type="EMBL" id="GHJ84538.1"/>
    </source>
</evidence>
<keyword evidence="12" id="KW-1185">Reference proteome</keyword>
<dbReference type="GO" id="GO:0004177">
    <property type="term" value="F:aminopeptidase activity"/>
    <property type="evidence" value="ECO:0007669"/>
    <property type="project" value="UniProtKB-KW"/>
</dbReference>
<keyword evidence="5 9" id="KW-0732">Signal</keyword>
<organism evidence="11 12">
    <name type="scientific">Naganishia liquefaciens</name>
    <dbReference type="NCBI Taxonomy" id="104408"/>
    <lineage>
        <taxon>Eukaryota</taxon>
        <taxon>Fungi</taxon>
        <taxon>Dikarya</taxon>
        <taxon>Basidiomycota</taxon>
        <taxon>Agaricomycotina</taxon>
        <taxon>Tremellomycetes</taxon>
        <taxon>Filobasidiales</taxon>
        <taxon>Filobasidiaceae</taxon>
        <taxon>Naganishia</taxon>
    </lineage>
</organism>
<comment type="caution">
    <text evidence="11">The sequence shown here is derived from an EMBL/GenBank/DDBJ whole genome shotgun (WGS) entry which is preliminary data.</text>
</comment>
<feature type="chain" id="PRO_5034726730" description="Peptide hydrolase" evidence="9">
    <location>
        <begin position="21"/>
        <end position="485"/>
    </location>
</feature>
<evidence type="ECO:0000256" key="1">
    <source>
        <dbReference type="ARBA" id="ARBA00001947"/>
    </source>
</evidence>
<evidence type="ECO:0000256" key="8">
    <source>
        <dbReference type="ARBA" id="ARBA00043962"/>
    </source>
</evidence>
<dbReference type="GO" id="GO:0046872">
    <property type="term" value="F:metal ion binding"/>
    <property type="evidence" value="ECO:0007669"/>
    <property type="project" value="UniProtKB-KW"/>
</dbReference>
<dbReference type="SUPFAM" id="SSF53187">
    <property type="entry name" value="Zn-dependent exopeptidases"/>
    <property type="match status" value="1"/>
</dbReference>
<dbReference type="Gene3D" id="3.40.630.10">
    <property type="entry name" value="Zn peptidases"/>
    <property type="match status" value="1"/>
</dbReference>
<dbReference type="Proteomes" id="UP000620104">
    <property type="component" value="Unassembled WGS sequence"/>
</dbReference>
<evidence type="ECO:0000256" key="9">
    <source>
        <dbReference type="RuleBase" id="RU361240"/>
    </source>
</evidence>
<dbReference type="Pfam" id="PF04389">
    <property type="entry name" value="Peptidase_M28"/>
    <property type="match status" value="1"/>
</dbReference>
<dbReference type="PANTHER" id="PTHR12147:SF56">
    <property type="entry name" value="AMINOPEPTIDASE YDR415C-RELATED"/>
    <property type="match status" value="1"/>
</dbReference>
<evidence type="ECO:0000256" key="7">
    <source>
        <dbReference type="ARBA" id="ARBA00022833"/>
    </source>
</evidence>
<evidence type="ECO:0000256" key="2">
    <source>
        <dbReference type="ARBA" id="ARBA00022438"/>
    </source>
</evidence>
<keyword evidence="3 9" id="KW-0645">Protease</keyword>
<comment type="similarity">
    <text evidence="8">Belongs to the peptidase M28 family. M28E subfamily.</text>
</comment>
<dbReference type="OrthoDB" id="2214at2759"/>
<sequence length="485" mass="52936">MLPTSCLIAVLAALVTSSSAVIIPRPAQVQEHYVPSTLQLGETDQTALASSVLAINDVLSVSALKEMDEHLKDYKGWNLEEKRLIAMEGEMGEEFKWVTEMDKVALRAKGTRFMDITDTPHLGMGNMLSPSGSSNKLYSYPSPSVNSTTHAYAISHLFPKLSTDTMKTNLMQFSGFRTRYYRSDTGKQSQAWLLAKVQEYAAANPSITVKEHPHPWGQNSIVARIPIKAHGANKGKDDKKHKKKEESVVIIGAHQDSANMWPFLPAPGGMSRSRGQVHSCDNPSHVHCLLLPRVPGLFMSVTADDDGSGTTSILDAFRVLASSPTYAPTASAVEFHWYSAEEGGLLGSQAVAKVYEEEGVDVKGMIQMDMTAWVKKDTEEVVGVITDYVDPALSKFIADAVTAYCDIPPVPTKCGYACSDHASWSKAGYQSAFSIESTFENSNHAIHSTGDTIEHPEFSFDHMQEFSKLAIAFAVELGGVEVPKK</sequence>
<keyword evidence="6 9" id="KW-0378">Hydrolase</keyword>
<keyword evidence="7 9" id="KW-0862">Zinc</keyword>
<evidence type="ECO:0000256" key="6">
    <source>
        <dbReference type="ARBA" id="ARBA00022801"/>
    </source>
</evidence>
<protein>
    <recommendedName>
        <fullName evidence="9">Peptide hydrolase</fullName>
        <ecNumber evidence="9">3.4.-.-</ecNumber>
    </recommendedName>
</protein>
<evidence type="ECO:0000256" key="5">
    <source>
        <dbReference type="ARBA" id="ARBA00022729"/>
    </source>
</evidence>
<evidence type="ECO:0000313" key="12">
    <source>
        <dbReference type="Proteomes" id="UP000620104"/>
    </source>
</evidence>
<keyword evidence="4 9" id="KW-0479">Metal-binding</keyword>
<keyword evidence="2" id="KW-0031">Aminopeptidase</keyword>
<feature type="signal peptide" evidence="9">
    <location>
        <begin position="1"/>
        <end position="20"/>
    </location>
</feature>
<dbReference type="PANTHER" id="PTHR12147">
    <property type="entry name" value="METALLOPEPTIDASE M28 FAMILY MEMBER"/>
    <property type="match status" value="1"/>
</dbReference>